<comment type="similarity">
    <text evidence="3 6">Belongs to the trehalose phosphatase family.</text>
</comment>
<organism evidence="7 8">
    <name type="scientific">Arthrobacter halodurans</name>
    <dbReference type="NCBI Taxonomy" id="516699"/>
    <lineage>
        <taxon>Bacteria</taxon>
        <taxon>Bacillati</taxon>
        <taxon>Actinomycetota</taxon>
        <taxon>Actinomycetes</taxon>
        <taxon>Micrococcales</taxon>
        <taxon>Micrococcaceae</taxon>
        <taxon>Arthrobacter</taxon>
    </lineage>
</organism>
<protein>
    <recommendedName>
        <fullName evidence="6">Trehalose 6-phosphate phosphatase</fullName>
        <ecNumber evidence="6">3.1.3.12</ecNumber>
    </recommendedName>
</protein>
<evidence type="ECO:0000256" key="3">
    <source>
        <dbReference type="ARBA" id="ARBA00008770"/>
    </source>
</evidence>
<keyword evidence="8" id="KW-1185">Reference proteome</keyword>
<dbReference type="RefSeq" id="WP_373972840.1">
    <property type="nucleotide sequence ID" value="NZ_JBHDLJ010000013.1"/>
</dbReference>
<dbReference type="GO" id="GO:0004805">
    <property type="term" value="F:trehalose-phosphatase activity"/>
    <property type="evidence" value="ECO:0007669"/>
    <property type="project" value="UniProtKB-EC"/>
</dbReference>
<evidence type="ECO:0000313" key="7">
    <source>
        <dbReference type="EMBL" id="MFB0835663.1"/>
    </source>
</evidence>
<sequence length="258" mass="26708">MDGLDRDLRAAIERLGDVSRLLVALDFDGTMAPFVDRPEDARPLPASARLLAELTELPGTATALLSGRHLDGLRAAASPGPGVLLVGSHGAERWAPERYAADTDDLALDARQAGLLTEVRSRLARVAGAARGALLEDKPAGVVLHVRQSDPDTGAAALAAGRAALEDLDGVRLSDGKAVLESSVVRADKGAGLEWLRGVVGADAVLFVGDDVTDEHAFAVLRPGDVGVKVGTGATAARFRIDGTGDLPALLRAVLDVR</sequence>
<evidence type="ECO:0000256" key="1">
    <source>
        <dbReference type="ARBA" id="ARBA00000500"/>
    </source>
</evidence>
<dbReference type="SUPFAM" id="SSF56784">
    <property type="entry name" value="HAD-like"/>
    <property type="match status" value="1"/>
</dbReference>
<accession>A0ABV4URV9</accession>
<dbReference type="InterPro" id="IPR003337">
    <property type="entry name" value="Trehalose_PPase"/>
</dbReference>
<dbReference type="PANTHER" id="PTHR43768">
    <property type="entry name" value="TREHALOSE 6-PHOSPHATE PHOSPHATASE"/>
    <property type="match status" value="1"/>
</dbReference>
<evidence type="ECO:0000256" key="5">
    <source>
        <dbReference type="ARBA" id="ARBA00024179"/>
    </source>
</evidence>
<comment type="pathway">
    <text evidence="2 6">Glycan biosynthesis; trehalose biosynthesis.</text>
</comment>
<dbReference type="PANTHER" id="PTHR43768:SF3">
    <property type="entry name" value="TREHALOSE 6-PHOSPHATE PHOSPHATASE"/>
    <property type="match status" value="1"/>
</dbReference>
<dbReference type="EMBL" id="JBHDLJ010000013">
    <property type="protein sequence ID" value="MFB0835663.1"/>
    <property type="molecule type" value="Genomic_DNA"/>
</dbReference>
<dbReference type="NCBIfam" id="TIGR00685">
    <property type="entry name" value="T6PP"/>
    <property type="match status" value="1"/>
</dbReference>
<dbReference type="Proteomes" id="UP001575652">
    <property type="component" value="Unassembled WGS sequence"/>
</dbReference>
<evidence type="ECO:0000256" key="4">
    <source>
        <dbReference type="ARBA" id="ARBA00022801"/>
    </source>
</evidence>
<comment type="cofactor">
    <cofactor evidence="6">
        <name>Mg(2+)</name>
        <dbReference type="ChEBI" id="CHEBI:18420"/>
    </cofactor>
</comment>
<proteinExistence type="inferred from homology"/>
<dbReference type="InterPro" id="IPR036412">
    <property type="entry name" value="HAD-like_sf"/>
</dbReference>
<comment type="caution">
    <text evidence="7">The sequence shown here is derived from an EMBL/GenBank/DDBJ whole genome shotgun (WGS) entry which is preliminary data.</text>
</comment>
<comment type="function">
    <text evidence="5 6">Removes the phosphate from trehalose 6-phosphate to produce free trehalose.</text>
</comment>
<name>A0ABV4URV9_9MICC</name>
<evidence type="ECO:0000313" key="8">
    <source>
        <dbReference type="Proteomes" id="UP001575652"/>
    </source>
</evidence>
<dbReference type="InterPro" id="IPR023214">
    <property type="entry name" value="HAD_sf"/>
</dbReference>
<gene>
    <name evidence="7" type="primary">otsB</name>
    <name evidence="7" type="ORF">ACETWP_13810</name>
</gene>
<reference evidence="7 8" key="1">
    <citation type="submission" date="2024-09" db="EMBL/GenBank/DDBJ databases">
        <authorList>
            <person name="Salinas-Garcia M.A."/>
            <person name="Prieme A."/>
        </authorList>
    </citation>
    <scope>NUCLEOTIDE SEQUENCE [LARGE SCALE GENOMIC DNA]</scope>
    <source>
        <strain evidence="7 8">DSM 21081</strain>
    </source>
</reference>
<evidence type="ECO:0000256" key="6">
    <source>
        <dbReference type="RuleBase" id="RU361117"/>
    </source>
</evidence>
<dbReference type="EC" id="3.1.3.12" evidence="6"/>
<evidence type="ECO:0000256" key="2">
    <source>
        <dbReference type="ARBA" id="ARBA00005199"/>
    </source>
</evidence>
<dbReference type="Gene3D" id="3.30.70.1020">
    <property type="entry name" value="Trehalose-6-phosphate phosphatase related protein, domain 2"/>
    <property type="match status" value="1"/>
</dbReference>
<dbReference type="Pfam" id="PF02358">
    <property type="entry name" value="Trehalose_PPase"/>
    <property type="match status" value="1"/>
</dbReference>
<dbReference type="Gene3D" id="3.40.50.1000">
    <property type="entry name" value="HAD superfamily/HAD-like"/>
    <property type="match status" value="1"/>
</dbReference>
<keyword evidence="6" id="KW-0460">Magnesium</keyword>
<keyword evidence="6" id="KW-0479">Metal-binding</keyword>
<dbReference type="NCBIfam" id="TIGR01484">
    <property type="entry name" value="HAD-SF-IIB"/>
    <property type="match status" value="1"/>
</dbReference>
<dbReference type="InterPro" id="IPR044651">
    <property type="entry name" value="OTSB-like"/>
</dbReference>
<comment type="catalytic activity">
    <reaction evidence="1 6">
        <text>alpha,alpha-trehalose 6-phosphate + H2O = alpha,alpha-trehalose + phosphate</text>
        <dbReference type="Rhea" id="RHEA:23420"/>
        <dbReference type="ChEBI" id="CHEBI:15377"/>
        <dbReference type="ChEBI" id="CHEBI:16551"/>
        <dbReference type="ChEBI" id="CHEBI:43474"/>
        <dbReference type="ChEBI" id="CHEBI:58429"/>
        <dbReference type="EC" id="3.1.3.12"/>
    </reaction>
</comment>
<dbReference type="InterPro" id="IPR006379">
    <property type="entry name" value="HAD-SF_hydro_IIB"/>
</dbReference>
<keyword evidence="4 6" id="KW-0378">Hydrolase</keyword>